<dbReference type="InterPro" id="IPR002477">
    <property type="entry name" value="Peptidoglycan-bd-like"/>
</dbReference>
<dbReference type="EMBL" id="ABCS01000045">
    <property type="protein sequence ID" value="EDM77500.1"/>
    <property type="molecule type" value="Genomic_DNA"/>
</dbReference>
<evidence type="ECO:0000313" key="3">
    <source>
        <dbReference type="Proteomes" id="UP000005801"/>
    </source>
</evidence>
<organism evidence="2 3">
    <name type="scientific">Plesiocystis pacifica SIR-1</name>
    <dbReference type="NCBI Taxonomy" id="391625"/>
    <lineage>
        <taxon>Bacteria</taxon>
        <taxon>Pseudomonadati</taxon>
        <taxon>Myxococcota</taxon>
        <taxon>Polyangia</taxon>
        <taxon>Nannocystales</taxon>
        <taxon>Nannocystaceae</taxon>
        <taxon>Plesiocystis</taxon>
    </lineage>
</organism>
<dbReference type="InterPro" id="IPR036365">
    <property type="entry name" value="PGBD-like_sf"/>
</dbReference>
<dbReference type="Pfam" id="PF01471">
    <property type="entry name" value="PG_binding_1"/>
    <property type="match status" value="1"/>
</dbReference>
<keyword evidence="3" id="KW-1185">Reference proteome</keyword>
<evidence type="ECO:0000313" key="2">
    <source>
        <dbReference type="EMBL" id="EDM77500.1"/>
    </source>
</evidence>
<accession>A6G9J2</accession>
<reference evidence="2 3" key="1">
    <citation type="submission" date="2007-06" db="EMBL/GenBank/DDBJ databases">
        <authorList>
            <person name="Shimkets L."/>
            <person name="Ferriera S."/>
            <person name="Johnson J."/>
            <person name="Kravitz S."/>
            <person name="Beeson K."/>
            <person name="Sutton G."/>
            <person name="Rogers Y.-H."/>
            <person name="Friedman R."/>
            <person name="Frazier M."/>
            <person name="Venter J.C."/>
        </authorList>
    </citation>
    <scope>NUCLEOTIDE SEQUENCE [LARGE SCALE GENOMIC DNA]</scope>
    <source>
        <strain evidence="2 3">SIR-1</strain>
    </source>
</reference>
<dbReference type="SUPFAM" id="SSF47090">
    <property type="entry name" value="PGBD-like"/>
    <property type="match status" value="1"/>
</dbReference>
<name>A6G9J2_9BACT</name>
<dbReference type="InterPro" id="IPR036366">
    <property type="entry name" value="PGBDSf"/>
</dbReference>
<dbReference type="Gene3D" id="1.10.101.10">
    <property type="entry name" value="PGBD-like superfamily/PGBD"/>
    <property type="match status" value="1"/>
</dbReference>
<dbReference type="STRING" id="391625.PPSIR1_24989"/>
<gene>
    <name evidence="2" type="ORF">PPSIR1_24989</name>
</gene>
<dbReference type="AlphaFoldDB" id="A6G9J2"/>
<proteinExistence type="predicted"/>
<feature type="domain" description="Peptidoglycan binding-like" evidence="1">
    <location>
        <begin position="33"/>
        <end position="69"/>
    </location>
</feature>
<protein>
    <recommendedName>
        <fullName evidence="1">Peptidoglycan binding-like domain-containing protein</fullName>
    </recommendedName>
</protein>
<sequence>MGDTWTMSALDYNRNRHYTTVQIEAIQKATGTSVTGAWNDETVEAVKQWQGRHGLKADGMVGAGTYATLKAEQPRLFRFPIRTIGAWTRQTNLNNPDDAVRACESARLNRLDIVINDFAKDRAVATFDTFTKSKIRTLTQTAKSAGLEVHFMSWLMPHASFIREAAAQLLPLCADLGVASLQWDAEEPWTQAVDAQPHADAAAQLRELFAGLSCPMAANGIAFVPTEPFAPLADAVDHLVPQCYATNRNGSTPGTVVSRGVRRWRGSFGPDKVGAVGLPAFRQEGIEGFTLRQAVEANLEAVRETTIDTVIYWSLSSIADSEEIASLLRAARATA</sequence>
<dbReference type="Proteomes" id="UP000005801">
    <property type="component" value="Unassembled WGS sequence"/>
</dbReference>
<evidence type="ECO:0000259" key="1">
    <source>
        <dbReference type="Pfam" id="PF01471"/>
    </source>
</evidence>
<comment type="caution">
    <text evidence="2">The sequence shown here is derived from an EMBL/GenBank/DDBJ whole genome shotgun (WGS) entry which is preliminary data.</text>
</comment>